<dbReference type="SMART" id="SM00065">
    <property type="entry name" value="GAF"/>
    <property type="match status" value="1"/>
</dbReference>
<proteinExistence type="predicted"/>
<comment type="caution">
    <text evidence="3">The sequence shown here is derived from an EMBL/GenBank/DDBJ whole genome shotgun (WGS) entry which is preliminary data.</text>
</comment>
<reference evidence="3 4" key="1">
    <citation type="submission" date="2020-07" db="EMBL/GenBank/DDBJ databases">
        <title>Sequencing the genomes of 1000 actinobacteria strains.</title>
        <authorList>
            <person name="Klenk H.-P."/>
        </authorList>
    </citation>
    <scope>NUCLEOTIDE SEQUENCE [LARGE SCALE GENOMIC DNA]</scope>
    <source>
        <strain evidence="3 4">DSM 7487</strain>
    </source>
</reference>
<dbReference type="Gene3D" id="3.30.450.20">
    <property type="entry name" value="PAS domain"/>
    <property type="match status" value="1"/>
</dbReference>
<dbReference type="Gene3D" id="3.30.450.40">
    <property type="match status" value="1"/>
</dbReference>
<feature type="domain" description="PAS" evidence="2">
    <location>
        <begin position="4"/>
        <end position="49"/>
    </location>
</feature>
<dbReference type="InterPro" id="IPR036457">
    <property type="entry name" value="PPM-type-like_dom_sf"/>
</dbReference>
<evidence type="ECO:0000259" key="2">
    <source>
        <dbReference type="PROSITE" id="PS50112"/>
    </source>
</evidence>
<dbReference type="InterPro" id="IPR013656">
    <property type="entry name" value="PAS_4"/>
</dbReference>
<dbReference type="InterPro" id="IPR052016">
    <property type="entry name" value="Bact_Sigma-Reg"/>
</dbReference>
<dbReference type="Pfam" id="PF08448">
    <property type="entry name" value="PAS_4"/>
    <property type="match status" value="1"/>
</dbReference>
<dbReference type="SMART" id="SM00331">
    <property type="entry name" value="PP2C_SIG"/>
    <property type="match status" value="1"/>
</dbReference>
<protein>
    <submittedName>
        <fullName evidence="3">Serine phosphatase RsbU (Regulator of sigma subunit)/anti-sigma regulatory factor (Ser/Thr protein kinase)</fullName>
    </submittedName>
</protein>
<dbReference type="CDD" id="cd00130">
    <property type="entry name" value="PAS"/>
    <property type="match status" value="1"/>
</dbReference>
<evidence type="ECO:0000313" key="4">
    <source>
        <dbReference type="Proteomes" id="UP000521922"/>
    </source>
</evidence>
<dbReference type="Pfam" id="PF07228">
    <property type="entry name" value="SpoIIE"/>
    <property type="match status" value="1"/>
</dbReference>
<dbReference type="PROSITE" id="PS50112">
    <property type="entry name" value="PAS"/>
    <property type="match status" value="1"/>
</dbReference>
<evidence type="ECO:0000256" key="1">
    <source>
        <dbReference type="ARBA" id="ARBA00022801"/>
    </source>
</evidence>
<dbReference type="PANTHER" id="PTHR43156">
    <property type="entry name" value="STAGE II SPORULATION PROTEIN E-RELATED"/>
    <property type="match status" value="1"/>
</dbReference>
<dbReference type="PANTHER" id="PTHR43156:SF2">
    <property type="entry name" value="STAGE II SPORULATION PROTEIN E"/>
    <property type="match status" value="1"/>
</dbReference>
<gene>
    <name evidence="3" type="ORF">BJ968_001270</name>
</gene>
<dbReference type="CDD" id="cd16936">
    <property type="entry name" value="HATPase_RsbW-like"/>
    <property type="match status" value="1"/>
</dbReference>
<dbReference type="Pfam" id="PF13581">
    <property type="entry name" value="HATPase_c_2"/>
    <property type="match status" value="1"/>
</dbReference>
<dbReference type="InterPro" id="IPR029016">
    <property type="entry name" value="GAF-like_dom_sf"/>
</dbReference>
<dbReference type="EMBL" id="JACCBB010000001">
    <property type="protein sequence ID" value="NYD21730.1"/>
    <property type="molecule type" value="Genomic_DNA"/>
</dbReference>
<evidence type="ECO:0000313" key="3">
    <source>
        <dbReference type="EMBL" id="NYD21730.1"/>
    </source>
</evidence>
<dbReference type="SUPFAM" id="SSF55781">
    <property type="entry name" value="GAF domain-like"/>
    <property type="match status" value="1"/>
</dbReference>
<dbReference type="Pfam" id="PF13185">
    <property type="entry name" value="GAF_2"/>
    <property type="match status" value="1"/>
</dbReference>
<dbReference type="InterPro" id="IPR000014">
    <property type="entry name" value="PAS"/>
</dbReference>
<dbReference type="InterPro" id="IPR001932">
    <property type="entry name" value="PPM-type_phosphatase-like_dom"/>
</dbReference>
<dbReference type="InterPro" id="IPR035965">
    <property type="entry name" value="PAS-like_dom_sf"/>
</dbReference>
<dbReference type="SUPFAM" id="SSF55785">
    <property type="entry name" value="PYP-like sensor domain (PAS domain)"/>
    <property type="match status" value="1"/>
</dbReference>
<dbReference type="Gene3D" id="3.60.40.10">
    <property type="entry name" value="PPM-type phosphatase domain"/>
    <property type="match status" value="1"/>
</dbReference>
<organism evidence="3 4">
    <name type="scientific">Kineococcus aurantiacus</name>
    <dbReference type="NCBI Taxonomy" id="37633"/>
    <lineage>
        <taxon>Bacteria</taxon>
        <taxon>Bacillati</taxon>
        <taxon>Actinomycetota</taxon>
        <taxon>Actinomycetes</taxon>
        <taxon>Kineosporiales</taxon>
        <taxon>Kineosporiaceae</taxon>
        <taxon>Kineococcus</taxon>
    </lineage>
</organism>
<sequence>MTTAPVDMGAVFRALPTAYTVLSPDFTVVDVNAEFLRLTGRERHEVLGRDGFEVYPTSPETLVDGGNPLRALFTRVLASGRAESVPLLRYDVAPTLAGSPAERWWSLACSPLLDDAGRVELLLFHVEDVSRYVLDHQRGVPHEVEPALGSRLVARLEAGRVAQAAQAQAARRVSALAETALQLASARSLTDVVHALAGHGLAAIDADAAGIAVRGEGGWQLVGVGGLHDELDEQWDRLPFDSPLPICVSARTGQRVLLPDAAAVDAYHPLTASLRNGNGRRAWASLPLLVGGQVIGGLAAGWGRDHPFTDEELELLDGCAAQCAQALERITGERSAAEEVRAVRRMSETLQRSLLTQPPVREGLQLAMRYQPAARGAEVGGDWFDAFATRSGGTVLVVGDVVGHDQVAAAAMGQVRNMVRGIAFDGDDRPATLLARLDQAMAGLELGALATAVLAVVDPPLPGIGSRRLRWANAGHLPPLLRRARGGVDVLDTCDDLMLGVEPTSLRHEHVVDLDPGDLLVLYTDGLVERRGLDLDEGVAAVRAALQARDVLNAGGWADSLLAGTRASGAEDDTALLVLHVDAVSAARAVQAGDGVAETVLPADPRSVRDARRVVQRCCGHQGVDDDTTETAVLLASELVTNAVVHGRSDARLRVVASPRSVHVEVGDDNDRVPVLQTHDDDALSGRGIWLLETAATRWGVREEPIGKVVWFTLEVPGA</sequence>
<keyword evidence="4" id="KW-1185">Reference proteome</keyword>
<dbReference type="GO" id="GO:0016791">
    <property type="term" value="F:phosphatase activity"/>
    <property type="evidence" value="ECO:0007669"/>
    <property type="project" value="TreeGrafter"/>
</dbReference>
<dbReference type="Proteomes" id="UP000521922">
    <property type="component" value="Unassembled WGS sequence"/>
</dbReference>
<dbReference type="InterPro" id="IPR036890">
    <property type="entry name" value="HATPase_C_sf"/>
</dbReference>
<keyword evidence="1" id="KW-0378">Hydrolase</keyword>
<name>A0A7Y9DIN1_9ACTN</name>
<dbReference type="RefSeq" id="WP_179750232.1">
    <property type="nucleotide sequence ID" value="NZ_BAAAGN010000005.1"/>
</dbReference>
<dbReference type="AlphaFoldDB" id="A0A7Y9DIN1"/>
<accession>A0A7Y9DIN1</accession>
<dbReference type="Gene3D" id="3.30.565.10">
    <property type="entry name" value="Histidine kinase-like ATPase, C-terminal domain"/>
    <property type="match status" value="1"/>
</dbReference>
<dbReference type="InterPro" id="IPR003018">
    <property type="entry name" value="GAF"/>
</dbReference>
<dbReference type="InterPro" id="IPR003594">
    <property type="entry name" value="HATPase_dom"/>
</dbReference>
<dbReference type="SUPFAM" id="SSF81606">
    <property type="entry name" value="PP2C-like"/>
    <property type="match status" value="1"/>
</dbReference>